<name>A0A1G9WLF9_9FIRM</name>
<evidence type="ECO:0000313" key="9">
    <source>
        <dbReference type="Proteomes" id="UP000199309"/>
    </source>
</evidence>
<accession>A0A1G9WLF9</accession>
<keyword evidence="5 6" id="KW-0472">Membrane</keyword>
<dbReference type="Proteomes" id="UP000199309">
    <property type="component" value="Unassembled WGS sequence"/>
</dbReference>
<keyword evidence="2" id="KW-1003">Cell membrane</keyword>
<keyword evidence="9" id="KW-1185">Reference proteome</keyword>
<feature type="domain" description="Type II secretion system protein GspF" evidence="7">
    <location>
        <begin position="181"/>
        <end position="304"/>
    </location>
</feature>
<dbReference type="AlphaFoldDB" id="A0A1G9WLF9"/>
<keyword evidence="3 6" id="KW-0812">Transmembrane</keyword>
<protein>
    <submittedName>
        <fullName evidence="8">Tight adherence protein C</fullName>
    </submittedName>
</protein>
<feature type="transmembrane region" description="Helical" evidence="6">
    <location>
        <begin position="138"/>
        <end position="160"/>
    </location>
</feature>
<evidence type="ECO:0000256" key="2">
    <source>
        <dbReference type="ARBA" id="ARBA00022475"/>
    </source>
</evidence>
<evidence type="ECO:0000313" key="8">
    <source>
        <dbReference type="EMBL" id="SDM85378.1"/>
    </source>
</evidence>
<evidence type="ECO:0000256" key="6">
    <source>
        <dbReference type="SAM" id="Phobius"/>
    </source>
</evidence>
<dbReference type="PANTHER" id="PTHR35007:SF2">
    <property type="entry name" value="PILUS ASSEMBLE PROTEIN"/>
    <property type="match status" value="1"/>
</dbReference>
<evidence type="ECO:0000256" key="4">
    <source>
        <dbReference type="ARBA" id="ARBA00022989"/>
    </source>
</evidence>
<dbReference type="Pfam" id="PF00482">
    <property type="entry name" value="T2SSF"/>
    <property type="match status" value="1"/>
</dbReference>
<evidence type="ECO:0000259" key="7">
    <source>
        <dbReference type="Pfam" id="PF00482"/>
    </source>
</evidence>
<dbReference type="PANTHER" id="PTHR35007">
    <property type="entry name" value="INTEGRAL MEMBRANE PROTEIN-RELATED"/>
    <property type="match status" value="1"/>
</dbReference>
<dbReference type="InterPro" id="IPR018076">
    <property type="entry name" value="T2SS_GspF_dom"/>
</dbReference>
<evidence type="ECO:0000256" key="3">
    <source>
        <dbReference type="ARBA" id="ARBA00022692"/>
    </source>
</evidence>
<dbReference type="OrthoDB" id="9810662at2"/>
<proteinExistence type="predicted"/>
<dbReference type="EMBL" id="FNHQ01000015">
    <property type="protein sequence ID" value="SDM85378.1"/>
    <property type="molecule type" value="Genomic_DNA"/>
</dbReference>
<gene>
    <name evidence="8" type="ORF">SAMN05660299_01640</name>
</gene>
<evidence type="ECO:0000256" key="5">
    <source>
        <dbReference type="ARBA" id="ARBA00023136"/>
    </source>
</evidence>
<feature type="transmembrane region" description="Helical" evidence="6">
    <location>
        <begin position="105"/>
        <end position="132"/>
    </location>
</feature>
<reference evidence="8 9" key="1">
    <citation type="submission" date="2016-10" db="EMBL/GenBank/DDBJ databases">
        <authorList>
            <person name="de Groot N.N."/>
        </authorList>
    </citation>
    <scope>NUCLEOTIDE SEQUENCE [LARGE SCALE GENOMIC DNA]</scope>
    <source>
        <strain evidence="8 9">DSM 16981</strain>
    </source>
</reference>
<feature type="transmembrane region" description="Helical" evidence="6">
    <location>
        <begin position="6"/>
        <end position="26"/>
    </location>
</feature>
<organism evidence="8 9">
    <name type="scientific">Megasphaera paucivorans</name>
    <dbReference type="NCBI Taxonomy" id="349095"/>
    <lineage>
        <taxon>Bacteria</taxon>
        <taxon>Bacillati</taxon>
        <taxon>Bacillota</taxon>
        <taxon>Negativicutes</taxon>
        <taxon>Veillonellales</taxon>
        <taxon>Veillonellaceae</taxon>
        <taxon>Megasphaera</taxon>
    </lineage>
</organism>
<keyword evidence="4 6" id="KW-1133">Transmembrane helix</keyword>
<evidence type="ECO:0000256" key="1">
    <source>
        <dbReference type="ARBA" id="ARBA00004651"/>
    </source>
</evidence>
<sequence length="319" mass="36595">MVIQMILFVSITTGVAVFLLIFMLFVRRSSTRYQVRNRVQGLQAVDIMQTGKMYQEQRPHRSLRISLLRIWDWIMFIVGNRVKAMTPQALYRALDQRITWAGKQYIWNAGTFFFVMVLCGTGMVVLSLGFIFTDVLPLMQRLMIVLVMFFCGMFLPWFCLSVMITKRRQGINAQLSDMMDLVCVSVQAGLSFDAALTKVGERMKGPMADETNRMLRDVRMGMTRRQSLTAMANRCHVDSVYLFVAAVIQTESLGVSLANMLKIQADNMRDRHRQMIREKAMKLPVKLVFPLAFFIFPTIFIVVLGPLVLTVLTQLKGNF</sequence>
<feature type="transmembrane region" description="Helical" evidence="6">
    <location>
        <begin position="287"/>
        <end position="309"/>
    </location>
</feature>
<comment type="subcellular location">
    <subcellularLocation>
        <location evidence="1">Cell membrane</location>
        <topology evidence="1">Multi-pass membrane protein</topology>
    </subcellularLocation>
</comment>
<dbReference type="STRING" id="349095.SAMN05660299_01640"/>
<dbReference type="GO" id="GO:0005886">
    <property type="term" value="C:plasma membrane"/>
    <property type="evidence" value="ECO:0007669"/>
    <property type="project" value="UniProtKB-SubCell"/>
</dbReference>